<evidence type="ECO:0000313" key="5">
    <source>
        <dbReference type="Proteomes" id="UP000594975"/>
    </source>
</evidence>
<dbReference type="AlphaFoldDB" id="A0A199NV58"/>
<proteinExistence type="predicted"/>
<reference evidence="3 5" key="4">
    <citation type="submission" date="2020-12" db="EMBL/GenBank/DDBJ databases">
        <title>FDA dAtabase for Regulatory Grade micrObial Sequences (FDA-ARGOS): Supporting development and validation of Infectious Disease Dx tests.</title>
        <authorList>
            <person name="Sproer C."/>
            <person name="Gronow S."/>
            <person name="Severitt S."/>
            <person name="Schroder I."/>
            <person name="Tallon L."/>
            <person name="Sadzewicz L."/>
            <person name="Zhao X."/>
            <person name="Boylan J."/>
            <person name="Ott S."/>
            <person name="Bowen H."/>
            <person name="Vavikolanu K."/>
            <person name="Mehta A."/>
            <person name="Aluvathingal J."/>
            <person name="Nadendla S."/>
            <person name="Lowell S."/>
            <person name="Myers T."/>
            <person name="Yan Y."/>
            <person name="Sichtig H."/>
        </authorList>
    </citation>
    <scope>NUCLEOTIDE SEQUENCE [LARGE SCALE GENOMIC DNA]</scope>
    <source>
        <strain evidence="3 5">FDAARGOS_864</strain>
    </source>
</reference>
<dbReference type="KEGG" id="rkr:I6G21_06880"/>
<reference evidence="2" key="1">
    <citation type="submission" date="2016-04" db="EMBL/GenBank/DDBJ databases">
        <authorList>
            <person name="Evans L.H."/>
            <person name="Alamgir A."/>
            <person name="Owens N."/>
            <person name="Weber N.D."/>
            <person name="Virtaneva K."/>
            <person name="Barbian K."/>
            <person name="Babar A."/>
            <person name="Rosenke K."/>
        </authorList>
    </citation>
    <scope>NUCLEOTIDE SEQUENCE [LARGE SCALE GENOMIC DNA]</scope>
    <source>
        <strain evidence="2">RUTW2-3</strain>
    </source>
</reference>
<evidence type="ECO:0000313" key="4">
    <source>
        <dbReference type="Proteomes" id="UP000053171"/>
    </source>
</evidence>
<organism evidence="2 4">
    <name type="scientific">Rothia kristinae</name>
    <dbReference type="NCBI Taxonomy" id="37923"/>
    <lineage>
        <taxon>Bacteria</taxon>
        <taxon>Bacillati</taxon>
        <taxon>Actinomycetota</taxon>
        <taxon>Actinomycetes</taxon>
        <taxon>Micrococcales</taxon>
        <taxon>Micrococcaceae</taxon>
        <taxon>Rothia</taxon>
    </lineage>
</organism>
<protein>
    <submittedName>
        <fullName evidence="2">Glycosyl transferase family 2</fullName>
    </submittedName>
    <submittedName>
        <fullName evidence="3">Glycosyltransferase family 2 protein</fullName>
    </submittedName>
</protein>
<keyword evidence="2" id="KW-0808">Transferase</keyword>
<dbReference type="SUPFAM" id="SSF53448">
    <property type="entry name" value="Nucleotide-diphospho-sugar transferases"/>
    <property type="match status" value="1"/>
</dbReference>
<dbReference type="PANTHER" id="PTHR43685">
    <property type="entry name" value="GLYCOSYLTRANSFERASE"/>
    <property type="match status" value="1"/>
</dbReference>
<name>A0A199NV58_9MICC</name>
<evidence type="ECO:0000259" key="1">
    <source>
        <dbReference type="Pfam" id="PF00535"/>
    </source>
</evidence>
<reference evidence="2 4" key="3">
    <citation type="submission" date="2016-06" db="EMBL/GenBank/DDBJ databases">
        <title>Identification of putative biosynthetic pathways for the production of bioactive secondary metabolites by the marine actinomycete Kocuria kristinae RUTW2-3.</title>
        <authorList>
            <person name="Waterworth S.C."/>
            <person name="Walmsley T.A."/>
            <person name="Matongo T."/>
            <person name="Davies-Coleman M.T."/>
            <person name="Dorrington R.A."/>
        </authorList>
    </citation>
    <scope>NUCLEOTIDE SEQUENCE [LARGE SCALE GENOMIC DNA]</scope>
    <source>
        <strain evidence="4">RuSp02-3</strain>
        <strain evidence="2">RUTW2-3</strain>
    </source>
</reference>
<evidence type="ECO:0000313" key="2">
    <source>
        <dbReference type="EMBL" id="OAX52939.1"/>
    </source>
</evidence>
<dbReference type="CDD" id="cd00761">
    <property type="entry name" value="Glyco_tranf_GTA_type"/>
    <property type="match status" value="1"/>
</dbReference>
<dbReference type="InterPro" id="IPR050834">
    <property type="entry name" value="Glycosyltransf_2"/>
</dbReference>
<dbReference type="PANTHER" id="PTHR43685:SF11">
    <property type="entry name" value="GLYCOSYLTRANSFERASE TAGX-RELATED"/>
    <property type="match status" value="1"/>
</dbReference>
<dbReference type="Proteomes" id="UP000594975">
    <property type="component" value="Chromosome"/>
</dbReference>
<dbReference type="EMBL" id="CP065738">
    <property type="protein sequence ID" value="QPT53032.1"/>
    <property type="molecule type" value="Genomic_DNA"/>
</dbReference>
<dbReference type="InterPro" id="IPR029044">
    <property type="entry name" value="Nucleotide-diphossugar_trans"/>
</dbReference>
<dbReference type="GO" id="GO:0016740">
    <property type="term" value="F:transferase activity"/>
    <property type="evidence" value="ECO:0007669"/>
    <property type="project" value="UniProtKB-KW"/>
</dbReference>
<sequence length="307" mass="33857">MSNLPRVTAVIATIGRPELLRRAVRSLLAQDYPGEVEVIVSYDHIAIDPLEDVAVPAGRTLRTVANQHRQGLAGGRNTGAQLGTGELIGFCDDDDEWLPGKLDAQVRLWREHPEAAAVSCSVLLRSDGRDHRMLAPARAEFEDLLRDRVAALHSTSTIYRREDLLPGGAIGPFDEELPASYGEDYDFLLRTARTGPILSVTAPLVRVLWDRPSFFARRWENMAAGLTYLLRKFPEFESSPRGLARIAGQVAFCHAAAGHRGRARTWARAALRRDPRQLRAWAALVVAAGVISGETLVRWVEKTGKGL</sequence>
<evidence type="ECO:0000313" key="3">
    <source>
        <dbReference type="EMBL" id="QPT53032.1"/>
    </source>
</evidence>
<accession>A0A199NV58</accession>
<dbReference type="RefSeq" id="WP_055684363.1">
    <property type="nucleotide sequence ID" value="NZ_CP065738.1"/>
</dbReference>
<reference evidence="4" key="2">
    <citation type="submission" date="2016-04" db="EMBL/GenBank/DDBJ databases">
        <authorList>
            <person name="Waterworth S."/>
            <person name="Matcher G."/>
        </authorList>
    </citation>
    <scope>NUCLEOTIDE SEQUENCE [LARGE SCALE GENOMIC DNA]</scope>
    <source>
        <strain evidence="4">RuSp02-3</strain>
    </source>
</reference>
<feature type="domain" description="Glycosyltransferase 2-like" evidence="1">
    <location>
        <begin position="9"/>
        <end position="162"/>
    </location>
</feature>
<keyword evidence="4" id="KW-1185">Reference proteome</keyword>
<dbReference type="Proteomes" id="UP000053171">
    <property type="component" value="Unassembled WGS sequence"/>
</dbReference>
<gene>
    <name evidence="2" type="ORF">AN277_0200820</name>
    <name evidence="3" type="ORF">I6G21_06880</name>
</gene>
<dbReference type="EMBL" id="LJBJ02000001">
    <property type="protein sequence ID" value="OAX52939.1"/>
    <property type="molecule type" value="Genomic_DNA"/>
</dbReference>
<dbReference type="GeneID" id="61263104"/>
<dbReference type="InterPro" id="IPR001173">
    <property type="entry name" value="Glyco_trans_2-like"/>
</dbReference>
<dbReference type="Pfam" id="PF00535">
    <property type="entry name" value="Glycos_transf_2"/>
    <property type="match status" value="1"/>
</dbReference>
<dbReference type="Gene3D" id="3.90.550.10">
    <property type="entry name" value="Spore Coat Polysaccharide Biosynthesis Protein SpsA, Chain A"/>
    <property type="match status" value="1"/>
</dbReference>